<feature type="region of interest" description="Disordered" evidence="2">
    <location>
        <begin position="839"/>
        <end position="866"/>
    </location>
</feature>
<feature type="compositionally biased region" description="Acidic residues" evidence="2">
    <location>
        <begin position="14"/>
        <end position="27"/>
    </location>
</feature>
<proteinExistence type="predicted"/>
<dbReference type="EMBL" id="JADYXP020000024">
    <property type="protein sequence ID" value="KAL0101567.1"/>
    <property type="molecule type" value="Genomic_DNA"/>
</dbReference>
<evidence type="ECO:0000313" key="5">
    <source>
        <dbReference type="Proteomes" id="UP001430953"/>
    </source>
</evidence>
<dbReference type="Pfam" id="PF10650">
    <property type="entry name" value="zf-C3H1"/>
    <property type="match status" value="1"/>
</dbReference>
<protein>
    <recommendedName>
        <fullName evidence="3">Putative zinc-finger domain-containing protein</fullName>
    </recommendedName>
</protein>
<comment type="caution">
    <text evidence="4">The sequence shown here is derived from an EMBL/GenBank/DDBJ whole genome shotgun (WGS) entry which is preliminary data.</text>
</comment>
<feature type="compositionally biased region" description="Low complexity" evidence="2">
    <location>
        <begin position="1800"/>
        <end position="1810"/>
    </location>
</feature>
<feature type="region of interest" description="Disordered" evidence="2">
    <location>
        <begin position="1188"/>
        <end position="1212"/>
    </location>
</feature>
<feature type="compositionally biased region" description="Low complexity" evidence="2">
    <location>
        <begin position="1845"/>
        <end position="1862"/>
    </location>
</feature>
<evidence type="ECO:0000256" key="2">
    <source>
        <dbReference type="SAM" id="MobiDB-lite"/>
    </source>
</evidence>
<feature type="compositionally biased region" description="Polar residues" evidence="2">
    <location>
        <begin position="943"/>
        <end position="955"/>
    </location>
</feature>
<feature type="compositionally biased region" description="Polar residues" evidence="2">
    <location>
        <begin position="981"/>
        <end position="992"/>
    </location>
</feature>
<reference evidence="4 5" key="1">
    <citation type="submission" date="2023-03" db="EMBL/GenBank/DDBJ databases">
        <title>High recombination rates correlate with genetic variation in Cardiocondyla obscurior ants.</title>
        <authorList>
            <person name="Errbii M."/>
        </authorList>
    </citation>
    <scope>NUCLEOTIDE SEQUENCE [LARGE SCALE GENOMIC DNA]</scope>
    <source>
        <strain evidence="4">Alpha-2009</strain>
        <tissue evidence="4">Whole body</tissue>
    </source>
</reference>
<evidence type="ECO:0000313" key="4">
    <source>
        <dbReference type="EMBL" id="KAL0101567.1"/>
    </source>
</evidence>
<keyword evidence="5" id="KW-1185">Reference proteome</keyword>
<feature type="region of interest" description="Disordered" evidence="2">
    <location>
        <begin position="942"/>
        <end position="1014"/>
    </location>
</feature>
<feature type="compositionally biased region" description="Basic and acidic residues" evidence="2">
    <location>
        <begin position="290"/>
        <end position="300"/>
    </location>
</feature>
<feature type="region of interest" description="Disordered" evidence="2">
    <location>
        <begin position="401"/>
        <end position="420"/>
    </location>
</feature>
<feature type="region of interest" description="Disordered" evidence="2">
    <location>
        <begin position="1788"/>
        <end position="1816"/>
    </location>
</feature>
<feature type="compositionally biased region" description="Polar residues" evidence="2">
    <location>
        <begin position="843"/>
        <end position="852"/>
    </location>
</feature>
<feature type="region of interest" description="Disordered" evidence="2">
    <location>
        <begin position="1838"/>
        <end position="1947"/>
    </location>
</feature>
<evidence type="ECO:0000259" key="3">
    <source>
        <dbReference type="Pfam" id="PF10650"/>
    </source>
</evidence>
<feature type="region of interest" description="Disordered" evidence="2">
    <location>
        <begin position="1"/>
        <end position="39"/>
    </location>
</feature>
<evidence type="ECO:0000256" key="1">
    <source>
        <dbReference type="SAM" id="Coils"/>
    </source>
</evidence>
<feature type="domain" description="Putative zinc-finger" evidence="3">
    <location>
        <begin position="1995"/>
        <end position="2014"/>
    </location>
</feature>
<feature type="compositionally biased region" description="Low complexity" evidence="2">
    <location>
        <begin position="1913"/>
        <end position="1947"/>
    </location>
</feature>
<feature type="compositionally biased region" description="Polar residues" evidence="2">
    <location>
        <begin position="1"/>
        <end position="10"/>
    </location>
</feature>
<organism evidence="4 5">
    <name type="scientific">Cardiocondyla obscurior</name>
    <dbReference type="NCBI Taxonomy" id="286306"/>
    <lineage>
        <taxon>Eukaryota</taxon>
        <taxon>Metazoa</taxon>
        <taxon>Ecdysozoa</taxon>
        <taxon>Arthropoda</taxon>
        <taxon>Hexapoda</taxon>
        <taxon>Insecta</taxon>
        <taxon>Pterygota</taxon>
        <taxon>Neoptera</taxon>
        <taxon>Endopterygota</taxon>
        <taxon>Hymenoptera</taxon>
        <taxon>Apocrita</taxon>
        <taxon>Aculeata</taxon>
        <taxon>Formicoidea</taxon>
        <taxon>Formicidae</taxon>
        <taxon>Myrmicinae</taxon>
        <taxon>Cardiocondyla</taxon>
    </lineage>
</organism>
<dbReference type="InterPro" id="IPR019607">
    <property type="entry name" value="Putative_zinc-finger_domain"/>
</dbReference>
<feature type="compositionally biased region" description="Basic and acidic residues" evidence="2">
    <location>
        <begin position="961"/>
        <end position="977"/>
    </location>
</feature>
<feature type="compositionally biased region" description="Polar residues" evidence="2">
    <location>
        <begin position="204"/>
        <end position="215"/>
    </location>
</feature>
<feature type="compositionally biased region" description="Polar residues" evidence="2">
    <location>
        <begin position="1056"/>
        <end position="1073"/>
    </location>
</feature>
<feature type="region of interest" description="Disordered" evidence="2">
    <location>
        <begin position="1228"/>
        <end position="1261"/>
    </location>
</feature>
<feature type="coiled-coil region" evidence="1">
    <location>
        <begin position="1644"/>
        <end position="1675"/>
    </location>
</feature>
<feature type="region of interest" description="Disordered" evidence="2">
    <location>
        <begin position="197"/>
        <end position="334"/>
    </location>
</feature>
<gene>
    <name evidence="4" type="ORF">PUN28_019005</name>
</gene>
<feature type="region of interest" description="Disordered" evidence="2">
    <location>
        <begin position="1043"/>
        <end position="1085"/>
    </location>
</feature>
<keyword evidence="1" id="KW-0175">Coiled coil</keyword>
<feature type="compositionally biased region" description="Basic residues" evidence="2">
    <location>
        <begin position="853"/>
        <end position="864"/>
    </location>
</feature>
<name>A0AAW2EED0_9HYME</name>
<feature type="compositionally biased region" description="Polar residues" evidence="2">
    <location>
        <begin position="1896"/>
        <end position="1907"/>
    </location>
</feature>
<sequence>MASDLSSGCTETIDILDDEKEEGEISLEDVSSSEEGGMGHLTSSYVVGRKRPCSACKSWGECTTWCNLAYHRKTRRDPVKGKENRHHVREAGNTAAKSTILTLQERNDDLVPISSDSDMEIVGLTDTSNRKAKVKKKKRKKKDYELLSIDELISPSSIELPAQDADTLKLREEVSSIHKSSGKSNYCRKVVLTSSTRKYRPVAPQTSRSSVNHSRSPAPKRSVRKARSPKRSPRRHSPARTTAKRPPPKPSLPSSTRSHDDRSCNVSRLLKKVKRLDPTGTHTSEPSVNRNKESSLKEKLSNMLRRASSDDHAVHLKKKSRAQPETINDADDEDDEALLRQKALETKQKKSHRSMDQLVDVELEKRSAASNDDHDEEALQLRMIALRSAVIKKHQNRVQRGIKAKRSARSESPFNSNFLDDIPVPGEELLRYPSPPCTPSCESNHIEDMDLDTDVEREKEKLPYSPTDKITENIPIDTALLGIEPSDVSFINVNETATSSVFEDTQEDFLIDSLASFYNKTYLPRQVPATQYFPPSEYGNETYHSNFNDPSVKRVKNSHDGIACDVINGISCQEGTYPSTGILSDTSNVPMSKNFFTPPISPHGTFAPSPQMQQIAEQPINDGTAFANVDSALRDDNLPYEIQPVSGYSATPELAMPASYTRGCDEPRSPNESIITIDDLPENNTDPFSPNIVLSGDKTAPDAEHIPKEAASRPTAAEPLYMQGVPDITKDRNKIPTLINRRLVPVPILKSNKLLQQHPKKKKTPPPGPAFKSAEMQPVTITLTDAGSNVFKPIKLQVAKKSVLPKPTTFHNLANEPPDEPENKELLPENDHEAIEAEHSEVLSANNETTLTRGKKRKRVKKNIRQNADGVPLLETANKSNSDAVNKDINIASTSVDRQSVTVSGKNDGNDMQDNLIENEKSVKLKSITDTEKTVNFSEAVVKNNSTEKNNNAVLPTSAECPDKRRSLQEEHTKEPHCLSTDLTSGNSNSTVADKAVEGSVTKCDNKRRQSIDEDEDELRAILLASLKRTKLTDNNCTAAPDSVKKSEVTVPPPASKTTAPMPSAISTTNNQALLPPTPSTSSKALSKTINDASVSVPNGIKKKTGTLDATKNPVKKVARKTLTSAKVVNNAKKYQNMIVQKKQLLLRKLDKNAAITKPSESTWLSAGASKTPHAFDTQRFVINLGESDTDTESEGETSSSVPEKPQAHQEVSADFEKNLNKFLRDVRTEQEQSAAATKSSTQAAKQDEPQIKKNSSNMPLAVRHLPVSQQEEYRRLKQVILEHEKLKLQRKMANNNSSSGGNSNSTNNKLLNVNVTKTTEKSVPPCDKKLQIKQDQNKLKMPDKSFQEVAAEVEKKNDDVCRTPAEKILPPNITKSTNVTSSQVKNGKKAIPNDLSIRISNVTTSSHNGAGRTIENLHDKQSAKDKQQLKPTLKVLTFNEINKKHVQVMLNSNTTERVVTINDKSVLQHDEPVVDENKSLAKADVSIEIINDKNLNNNDNDSNISTATTMQLHSSAESVVTQHEDVLDSTCSLSEYQAESHQQKIKRDISTSVLAENNDSANTSQSKSGLVSNDNISTNNVWNELKKNVKAELDSLTSLPKEEQEQYLRDTENKLVAKRYMLLDHLAEMSGNLRQWDMEEDVQIVLATEVKKLKEQLKIAEEKLQQQRDRVNSISPKVSVARRKINAGRQECSKLTKICSNLGNRLMGKTYKLPEAVAQLLANKFIEVANYTRQFAKKKNYSSDTSEVSYSSLFQETSELSKDMCTEENLSLQEKLLNNAISVDEVAGSKSDTSRSIQSNKNKSSSTTSDATAQFPQMILRQATPEKGETSINALNHCNKEPVSANQSSTSSSKSKLNQNNCVEQNNKHLKGNRTNKSDPVMSSKLKSSRRDSLNQECNKQSNKRASLQLPLSSSSSSPSPLISPSSVGSASVSTSTSRISTTTDTTMTDTTATNLTTTDTTTTNTTATKTISPYISILTHLKEPKNINPHGILCPYEMMGICRDESCQYIHLSSDLKN</sequence>
<dbReference type="Proteomes" id="UP001430953">
    <property type="component" value="Unassembled WGS sequence"/>
</dbReference>
<accession>A0AAW2EED0</accession>
<feature type="compositionally biased region" description="Basic residues" evidence="2">
    <location>
        <begin position="221"/>
        <end position="247"/>
    </location>
</feature>
<feature type="compositionally biased region" description="Low complexity" evidence="2">
    <location>
        <begin position="1232"/>
        <end position="1245"/>
    </location>
</feature>
<feature type="compositionally biased region" description="Polar residues" evidence="2">
    <location>
        <begin position="280"/>
        <end position="289"/>
    </location>
</feature>